<dbReference type="SMART" id="SM01126">
    <property type="entry name" value="DDE_Tnp_IS1595"/>
    <property type="match status" value="1"/>
</dbReference>
<feature type="non-terminal residue" evidence="2">
    <location>
        <position position="1"/>
    </location>
</feature>
<evidence type="ECO:0000313" key="3">
    <source>
        <dbReference type="Proteomes" id="UP001189429"/>
    </source>
</evidence>
<name>A0ABN9V9Y1_9DINO</name>
<evidence type="ECO:0000313" key="2">
    <source>
        <dbReference type="EMBL" id="CAK0869782.1"/>
    </source>
</evidence>
<sequence length="269" mass="30499">ALDRWVSLFQGKVVKALDGIVSKCGFWPKTNKKPKGAAAVRARGRRSPAKTKGKIAAKAAAQRRKAGITLAKKADVSKFKLVVQVDEAHLNKKKPGALQRAARPQKDQVWVRGAARQGRPDIWFFRILDHPNDAFDGKPRGHQEMLTSFHLLGMRKGTILVNDSWTATKSKGWTAKDVEHELVVHSAGEIKNPRGFTTNGLQSVWSVVKRWVRRKCGWRMPYHSDRQKWRDLLAEMQWRKLAATQTLDYGHTFFVPFRSFANTCVPEPQ</sequence>
<evidence type="ECO:0000259" key="1">
    <source>
        <dbReference type="SMART" id="SM01126"/>
    </source>
</evidence>
<organism evidence="2 3">
    <name type="scientific">Prorocentrum cordatum</name>
    <dbReference type="NCBI Taxonomy" id="2364126"/>
    <lineage>
        <taxon>Eukaryota</taxon>
        <taxon>Sar</taxon>
        <taxon>Alveolata</taxon>
        <taxon>Dinophyceae</taxon>
        <taxon>Prorocentrales</taxon>
        <taxon>Prorocentraceae</taxon>
        <taxon>Prorocentrum</taxon>
    </lineage>
</organism>
<dbReference type="EMBL" id="CAUYUJ010016884">
    <property type="protein sequence ID" value="CAK0869782.1"/>
    <property type="molecule type" value="Genomic_DNA"/>
</dbReference>
<gene>
    <name evidence="2" type="ORF">PCOR1329_LOCUS56036</name>
</gene>
<dbReference type="InterPro" id="IPR024445">
    <property type="entry name" value="Tnp_ISXO2-like"/>
</dbReference>
<dbReference type="Proteomes" id="UP001189429">
    <property type="component" value="Unassembled WGS sequence"/>
</dbReference>
<reference evidence="2" key="1">
    <citation type="submission" date="2023-10" db="EMBL/GenBank/DDBJ databases">
        <authorList>
            <person name="Chen Y."/>
            <person name="Shah S."/>
            <person name="Dougan E. K."/>
            <person name="Thang M."/>
            <person name="Chan C."/>
        </authorList>
    </citation>
    <scope>NUCLEOTIDE SEQUENCE [LARGE SCALE GENOMIC DNA]</scope>
</reference>
<proteinExistence type="predicted"/>
<feature type="domain" description="ISXO2-like transposase" evidence="1">
    <location>
        <begin position="78"/>
        <end position="241"/>
    </location>
</feature>
<comment type="caution">
    <text evidence="2">The sequence shown here is derived from an EMBL/GenBank/DDBJ whole genome shotgun (WGS) entry which is preliminary data.</text>
</comment>
<keyword evidence="3" id="KW-1185">Reference proteome</keyword>
<accession>A0ABN9V9Y1</accession>
<protein>
    <recommendedName>
        <fullName evidence="1">ISXO2-like transposase domain-containing protein</fullName>
    </recommendedName>
</protein>